<dbReference type="EMBL" id="JACJRF010000027">
    <property type="protein sequence ID" value="MBD2345594.1"/>
    <property type="molecule type" value="Genomic_DNA"/>
</dbReference>
<accession>A0ABR8CRD0</accession>
<comment type="caution">
    <text evidence="1">The sequence shown here is derived from an EMBL/GenBank/DDBJ whole genome shotgun (WGS) entry which is preliminary data.</text>
</comment>
<organism evidence="1 2">
    <name type="scientific">Anabaena subtropica FACHB-260</name>
    <dbReference type="NCBI Taxonomy" id="2692884"/>
    <lineage>
        <taxon>Bacteria</taxon>
        <taxon>Bacillati</taxon>
        <taxon>Cyanobacteriota</taxon>
        <taxon>Cyanophyceae</taxon>
        <taxon>Nostocales</taxon>
        <taxon>Nostocaceae</taxon>
        <taxon>Anabaena</taxon>
    </lineage>
</organism>
<proteinExistence type="predicted"/>
<evidence type="ECO:0000313" key="2">
    <source>
        <dbReference type="Proteomes" id="UP000607281"/>
    </source>
</evidence>
<sequence>MSLNFANVGSGLAALWEMPLLMVFALRIEVASATLPVAASLSRAGFEVLGFRLVCVNLGSW</sequence>
<dbReference type="RefSeq" id="WP_190408024.1">
    <property type="nucleotide sequence ID" value="NZ_JACJRF010000027.1"/>
</dbReference>
<reference evidence="1 2" key="1">
    <citation type="journal article" date="2020" name="ISME J.">
        <title>Comparative genomics reveals insights into cyanobacterial evolution and habitat adaptation.</title>
        <authorList>
            <person name="Chen M.Y."/>
            <person name="Teng W.K."/>
            <person name="Zhao L."/>
            <person name="Hu C.X."/>
            <person name="Zhou Y.K."/>
            <person name="Han B.P."/>
            <person name="Song L.R."/>
            <person name="Shu W.S."/>
        </authorList>
    </citation>
    <scope>NUCLEOTIDE SEQUENCE [LARGE SCALE GENOMIC DNA]</scope>
    <source>
        <strain evidence="1 2">FACHB-260</strain>
    </source>
</reference>
<protein>
    <submittedName>
        <fullName evidence="1">Uncharacterized protein</fullName>
    </submittedName>
</protein>
<gene>
    <name evidence="1" type="ORF">H6G18_15755</name>
</gene>
<keyword evidence="2" id="KW-1185">Reference proteome</keyword>
<name>A0ABR8CRD0_9NOST</name>
<dbReference type="Proteomes" id="UP000607281">
    <property type="component" value="Unassembled WGS sequence"/>
</dbReference>
<evidence type="ECO:0000313" key="1">
    <source>
        <dbReference type="EMBL" id="MBD2345594.1"/>
    </source>
</evidence>